<dbReference type="GO" id="GO:0006886">
    <property type="term" value="P:intracellular protein transport"/>
    <property type="evidence" value="ECO:0007669"/>
    <property type="project" value="UniProtKB-UniRule"/>
</dbReference>
<dbReference type="GO" id="GO:0012505">
    <property type="term" value="C:endomembrane system"/>
    <property type="evidence" value="ECO:0007669"/>
    <property type="project" value="UniProtKB-SubCell"/>
</dbReference>
<comment type="function">
    <text evidence="5">Subunit of novel type of clathrin- or non-clathrin-associated protein coat involved in targeting proteins from the trans-Golgi network (TGN) to the endosomal-lysosomal system.</text>
</comment>
<feature type="domain" description="Clathrin/coatomer adaptor adaptin-like N-terminal" evidence="6">
    <location>
        <begin position="58"/>
        <end position="515"/>
    </location>
</feature>
<name>A0A6A4PZJ8_LUPAL</name>
<gene>
    <name evidence="7" type="ORF">Lalb_Chr09g0325051</name>
</gene>
<evidence type="ECO:0000256" key="4">
    <source>
        <dbReference type="ARBA" id="ARBA00023136"/>
    </source>
</evidence>
<dbReference type="InterPro" id="IPR050840">
    <property type="entry name" value="Adaptor_Complx_Large_Subunit"/>
</dbReference>
<dbReference type="EMBL" id="WOCE01000009">
    <property type="protein sequence ID" value="KAE9606960.1"/>
    <property type="molecule type" value="Genomic_DNA"/>
</dbReference>
<evidence type="ECO:0000313" key="8">
    <source>
        <dbReference type="Proteomes" id="UP000447434"/>
    </source>
</evidence>
<dbReference type="Pfam" id="PF01602">
    <property type="entry name" value="Adaptin_N"/>
    <property type="match status" value="1"/>
</dbReference>
<sequence length="581" mass="65613">MQHFKSLGREFSIGSQSKELFHNHSKDFIDLIKSIGDSKSKSEEDRIVFNQIQTLKIQLTEPNIPNRNIKECIIRLLYIEMLGHDASFGYIHAVNITHHDDLKLKRTGYLAVTLFLHENHDLIILIVNTIQKDLKSDNYLVVCAALNAVCRLINEDTIPAVLPQVVKLLGHSKEAVRKKAVMALHRFFQTSPSSVSHLVANFRKRLCDNDPGVMGAALCPLFDLVTIDADSYKDLVVTFVNILKQVVERRLPKNYDYHQMPAPFIQVKLLKILALLGSGDKKASENMYTVLGDIIRKSDSSTNIGNAVLYECIRCVSSIYPNPMLLEAAADVIAKFLKSDSHNLKYMGIDALGRLIKLSLNIAEQHQLAVIDCLEDPDDTMKRKTFELLYKMTKSSNVEVIVDRMIDYMTSINDDHYKAYIASRCVELSEQFAPSNHWFIQTINKVFEHAGDVVNIKVAHNLMRLIAEGFGEDDDAKYSQLRSSAVESYLRIIGEPKLPSVFLQVICWVLGEYGTADGKYSASYMSGKLCDIAEAYSNDETVKVLLKPNLLVIRKGGNSKCILFRETLIIIGQFLSILWLH</sequence>
<dbReference type="Gene3D" id="1.25.10.10">
    <property type="entry name" value="Leucine-rich Repeat Variant"/>
    <property type="match status" value="1"/>
</dbReference>
<comment type="subcellular location">
    <subcellularLocation>
        <location evidence="1">Endomembrane system</location>
    </subcellularLocation>
</comment>
<keyword evidence="4 5" id="KW-0472">Membrane</keyword>
<keyword evidence="8" id="KW-1185">Reference proteome</keyword>
<evidence type="ECO:0000259" key="6">
    <source>
        <dbReference type="Pfam" id="PF01602"/>
    </source>
</evidence>
<evidence type="ECO:0000256" key="5">
    <source>
        <dbReference type="PIRNR" id="PIRNR037097"/>
    </source>
</evidence>
<dbReference type="InterPro" id="IPR002553">
    <property type="entry name" value="Clathrin/coatomer_adapt-like_N"/>
</dbReference>
<accession>A0A6A4PZJ8</accession>
<keyword evidence="5" id="KW-0333">Golgi apparatus</keyword>
<dbReference type="OrthoDB" id="29308at2759"/>
<dbReference type="SUPFAM" id="SSF48371">
    <property type="entry name" value="ARM repeat"/>
    <property type="match status" value="1"/>
</dbReference>
<protein>
    <recommendedName>
        <fullName evidence="5">AP-4 complex subunit epsilon</fullName>
    </recommendedName>
</protein>
<dbReference type="InterPro" id="IPR017109">
    <property type="entry name" value="AP4_complex_esu"/>
</dbReference>
<keyword evidence="2 5" id="KW-0813">Transport</keyword>
<dbReference type="GO" id="GO:0030124">
    <property type="term" value="C:AP-4 adaptor complex"/>
    <property type="evidence" value="ECO:0007669"/>
    <property type="project" value="UniProtKB-UniRule"/>
</dbReference>
<proteinExistence type="inferred from homology"/>
<comment type="similarity">
    <text evidence="5">Belongs to the adaptor complexes large subunit family.</text>
</comment>
<dbReference type="Proteomes" id="UP000447434">
    <property type="component" value="Chromosome 9"/>
</dbReference>
<dbReference type="PANTHER" id="PTHR22780">
    <property type="entry name" value="ADAPTIN, ALPHA/GAMMA/EPSILON"/>
    <property type="match status" value="1"/>
</dbReference>
<evidence type="ECO:0000313" key="7">
    <source>
        <dbReference type="EMBL" id="KAE9606960.1"/>
    </source>
</evidence>
<reference evidence="8" key="1">
    <citation type="journal article" date="2020" name="Nat. Commun.">
        <title>Genome sequence of the cluster root forming white lupin.</title>
        <authorList>
            <person name="Hufnagel B."/>
            <person name="Marques A."/>
            <person name="Soriano A."/>
            <person name="Marques L."/>
            <person name="Divol F."/>
            <person name="Doumas P."/>
            <person name="Sallet E."/>
            <person name="Mancinotti D."/>
            <person name="Carrere S."/>
            <person name="Marande W."/>
            <person name="Arribat S."/>
            <person name="Keller J."/>
            <person name="Huneau C."/>
            <person name="Blein T."/>
            <person name="Aime D."/>
            <person name="Laguerre M."/>
            <person name="Taylor J."/>
            <person name="Schubert V."/>
            <person name="Nelson M."/>
            <person name="Geu-Flores F."/>
            <person name="Crespi M."/>
            <person name="Gallardo-Guerrero K."/>
            <person name="Delaux P.-M."/>
            <person name="Salse J."/>
            <person name="Berges H."/>
            <person name="Guyot R."/>
            <person name="Gouzy J."/>
            <person name="Peret B."/>
        </authorList>
    </citation>
    <scope>NUCLEOTIDE SEQUENCE [LARGE SCALE GENOMIC DNA]</scope>
    <source>
        <strain evidence="8">cv. Amiga</strain>
    </source>
</reference>
<evidence type="ECO:0000256" key="3">
    <source>
        <dbReference type="ARBA" id="ARBA00022927"/>
    </source>
</evidence>
<dbReference type="InterPro" id="IPR016024">
    <property type="entry name" value="ARM-type_fold"/>
</dbReference>
<dbReference type="InterPro" id="IPR011989">
    <property type="entry name" value="ARM-like"/>
</dbReference>
<dbReference type="AlphaFoldDB" id="A0A6A4PZJ8"/>
<evidence type="ECO:0000256" key="2">
    <source>
        <dbReference type="ARBA" id="ARBA00022448"/>
    </source>
</evidence>
<dbReference type="GO" id="GO:0016192">
    <property type="term" value="P:vesicle-mediated transport"/>
    <property type="evidence" value="ECO:0007669"/>
    <property type="project" value="UniProtKB-UniRule"/>
</dbReference>
<comment type="subunit">
    <text evidence="5">Adaptor protein complex 4 (AP-4) is a heterotetramer composed of two large adaptins, a medium adaptin and a small adaptin.</text>
</comment>
<comment type="caution">
    <text evidence="7">The sequence shown here is derived from an EMBL/GenBank/DDBJ whole genome shotgun (WGS) entry which is preliminary data.</text>
</comment>
<organism evidence="7 8">
    <name type="scientific">Lupinus albus</name>
    <name type="common">White lupine</name>
    <name type="synonym">Lupinus termis</name>
    <dbReference type="NCBI Taxonomy" id="3870"/>
    <lineage>
        <taxon>Eukaryota</taxon>
        <taxon>Viridiplantae</taxon>
        <taxon>Streptophyta</taxon>
        <taxon>Embryophyta</taxon>
        <taxon>Tracheophyta</taxon>
        <taxon>Spermatophyta</taxon>
        <taxon>Magnoliopsida</taxon>
        <taxon>eudicotyledons</taxon>
        <taxon>Gunneridae</taxon>
        <taxon>Pentapetalae</taxon>
        <taxon>rosids</taxon>
        <taxon>fabids</taxon>
        <taxon>Fabales</taxon>
        <taxon>Fabaceae</taxon>
        <taxon>Papilionoideae</taxon>
        <taxon>50 kb inversion clade</taxon>
        <taxon>genistoids sensu lato</taxon>
        <taxon>core genistoids</taxon>
        <taxon>Genisteae</taxon>
        <taxon>Lupinus</taxon>
    </lineage>
</organism>
<keyword evidence="3 5" id="KW-0653">Protein transport</keyword>
<dbReference type="PIRSF" id="PIRSF037097">
    <property type="entry name" value="AP4_complex_epsilon"/>
    <property type="match status" value="1"/>
</dbReference>
<evidence type="ECO:0000256" key="1">
    <source>
        <dbReference type="ARBA" id="ARBA00004308"/>
    </source>
</evidence>